<feature type="transmembrane region" description="Helical" evidence="2">
    <location>
        <begin position="158"/>
        <end position="179"/>
    </location>
</feature>
<keyword evidence="2" id="KW-0812">Transmembrane</keyword>
<name>A0ABU2Y5X2_9FLAO</name>
<feature type="domain" description="Histidine kinase/HSP90-like ATPase" evidence="3">
    <location>
        <begin position="340"/>
        <end position="441"/>
    </location>
</feature>
<feature type="transmembrane region" description="Helical" evidence="2">
    <location>
        <begin position="191"/>
        <end position="211"/>
    </location>
</feature>
<evidence type="ECO:0000259" key="4">
    <source>
        <dbReference type="Pfam" id="PF06580"/>
    </source>
</evidence>
<dbReference type="InterPro" id="IPR050640">
    <property type="entry name" value="Bact_2-comp_sensor_kinase"/>
</dbReference>
<feature type="transmembrane region" description="Helical" evidence="2">
    <location>
        <begin position="104"/>
        <end position="123"/>
    </location>
</feature>
<dbReference type="SUPFAM" id="SSF55874">
    <property type="entry name" value="ATPase domain of HSP90 chaperone/DNA topoisomerase II/histidine kinase"/>
    <property type="match status" value="1"/>
</dbReference>
<evidence type="ECO:0000313" key="6">
    <source>
        <dbReference type="EMBL" id="MDT0553608.1"/>
    </source>
</evidence>
<feature type="transmembrane region" description="Helical" evidence="2">
    <location>
        <begin position="36"/>
        <end position="54"/>
    </location>
</feature>
<evidence type="ECO:0000256" key="1">
    <source>
        <dbReference type="SAM" id="Coils"/>
    </source>
</evidence>
<feature type="domain" description="Signal transduction histidine kinase internal region" evidence="4">
    <location>
        <begin position="239"/>
        <end position="315"/>
    </location>
</feature>
<sequence>MFVDIHSEIYSWIRGGLFVLVIYHLLIYFQNRRTTYLYYSLYLLGLFIYFYQHVFDNIVSEGIYEYINFPIQFLAYACFALFTRNLLETRIHNVQWDKFLELEVKVLLALAPMFIFIEMFLGYEFQLQSFTIVGPLLTIFNLTSFYYLYKIPGITSKYFVFGSLLYVVLANISFLQLFVDEEVFANYGVHPMFFMYIGAFIQSIVFASTLGHSVKRIEQRSKNAEVKLAIKQKQMEELKMTALQSQMNPHFLFNSLNSINNFVLKNDVEKASDYITKFSRLIRVILKSSSSLTIPLSEELGILGLYVKLEQMRIKGGFEYIINVDNGINLEEVKVPPLFLQPYLENSIWHGIMHVEGDKRVELTIRKEENSIRCEVVDNGIGIDNSKRQPHKQINRRKFFGTQATENRIKLLHRQANVVVDISDISTEEKTGTKVTIVFPISS</sequence>
<feature type="transmembrane region" description="Helical" evidence="2">
    <location>
        <begin position="66"/>
        <end position="83"/>
    </location>
</feature>
<evidence type="ECO:0000256" key="2">
    <source>
        <dbReference type="SAM" id="Phobius"/>
    </source>
</evidence>
<protein>
    <submittedName>
        <fullName evidence="6">Histidine kinase</fullName>
    </submittedName>
</protein>
<feature type="transmembrane region" description="Helical" evidence="2">
    <location>
        <begin position="129"/>
        <end position="149"/>
    </location>
</feature>
<organism evidence="6 7">
    <name type="scientific">Urechidicola vernalis</name>
    <dbReference type="NCBI Taxonomy" id="3075600"/>
    <lineage>
        <taxon>Bacteria</taxon>
        <taxon>Pseudomonadati</taxon>
        <taxon>Bacteroidota</taxon>
        <taxon>Flavobacteriia</taxon>
        <taxon>Flavobacteriales</taxon>
        <taxon>Flavobacteriaceae</taxon>
        <taxon>Urechidicola</taxon>
    </lineage>
</organism>
<dbReference type="InterPro" id="IPR036890">
    <property type="entry name" value="HATPase_C_sf"/>
</dbReference>
<comment type="caution">
    <text evidence="6">The sequence shown here is derived from an EMBL/GenBank/DDBJ whole genome shotgun (WGS) entry which is preliminary data.</text>
</comment>
<reference evidence="6 7" key="1">
    <citation type="submission" date="2023-09" db="EMBL/GenBank/DDBJ databases">
        <authorList>
            <person name="Rey-Velasco X."/>
        </authorList>
    </citation>
    <scope>NUCLEOTIDE SEQUENCE [LARGE SCALE GENOMIC DNA]</scope>
    <source>
        <strain evidence="6 7">P050</strain>
    </source>
</reference>
<dbReference type="GO" id="GO:0016301">
    <property type="term" value="F:kinase activity"/>
    <property type="evidence" value="ECO:0007669"/>
    <property type="project" value="UniProtKB-KW"/>
</dbReference>
<feature type="domain" description="7TM-DISM receptor extracellular" evidence="5">
    <location>
        <begin position="14"/>
        <end position="211"/>
    </location>
</feature>
<dbReference type="PANTHER" id="PTHR34220">
    <property type="entry name" value="SENSOR HISTIDINE KINASE YPDA"/>
    <property type="match status" value="1"/>
</dbReference>
<dbReference type="PANTHER" id="PTHR34220:SF7">
    <property type="entry name" value="SENSOR HISTIDINE KINASE YPDA"/>
    <property type="match status" value="1"/>
</dbReference>
<keyword evidence="2" id="KW-0472">Membrane</keyword>
<dbReference type="Gene3D" id="3.30.565.10">
    <property type="entry name" value="Histidine kinase-like ATPase, C-terminal domain"/>
    <property type="match status" value="1"/>
</dbReference>
<proteinExistence type="predicted"/>
<keyword evidence="7" id="KW-1185">Reference proteome</keyword>
<dbReference type="RefSeq" id="WP_311593696.1">
    <property type="nucleotide sequence ID" value="NZ_JAVRHV010000005.1"/>
</dbReference>
<keyword evidence="2" id="KW-1133">Transmembrane helix</keyword>
<keyword evidence="6" id="KW-0808">Transferase</keyword>
<evidence type="ECO:0000259" key="5">
    <source>
        <dbReference type="Pfam" id="PF07695"/>
    </source>
</evidence>
<feature type="transmembrane region" description="Helical" evidence="2">
    <location>
        <begin position="12"/>
        <end position="29"/>
    </location>
</feature>
<accession>A0ABU2Y5X2</accession>
<evidence type="ECO:0000313" key="7">
    <source>
        <dbReference type="Proteomes" id="UP001252186"/>
    </source>
</evidence>
<dbReference type="Pfam" id="PF02518">
    <property type="entry name" value="HATPase_c"/>
    <property type="match status" value="1"/>
</dbReference>
<keyword evidence="1" id="KW-0175">Coiled coil</keyword>
<keyword evidence="6" id="KW-0418">Kinase</keyword>
<dbReference type="EMBL" id="JAVRHV010000005">
    <property type="protein sequence ID" value="MDT0553608.1"/>
    <property type="molecule type" value="Genomic_DNA"/>
</dbReference>
<dbReference type="InterPro" id="IPR010559">
    <property type="entry name" value="Sig_transdc_His_kin_internal"/>
</dbReference>
<dbReference type="InterPro" id="IPR003594">
    <property type="entry name" value="HATPase_dom"/>
</dbReference>
<dbReference type="Proteomes" id="UP001252186">
    <property type="component" value="Unassembled WGS sequence"/>
</dbReference>
<gene>
    <name evidence="6" type="ORF">RM519_10160</name>
</gene>
<feature type="coiled-coil region" evidence="1">
    <location>
        <begin position="214"/>
        <end position="241"/>
    </location>
</feature>
<dbReference type="InterPro" id="IPR011623">
    <property type="entry name" value="7TMR_DISM_rcpt_extracell_dom1"/>
</dbReference>
<dbReference type="Pfam" id="PF07695">
    <property type="entry name" value="7TMR-DISM_7TM"/>
    <property type="match status" value="1"/>
</dbReference>
<dbReference type="Pfam" id="PF06580">
    <property type="entry name" value="His_kinase"/>
    <property type="match status" value="1"/>
</dbReference>
<evidence type="ECO:0000259" key="3">
    <source>
        <dbReference type="Pfam" id="PF02518"/>
    </source>
</evidence>